<evidence type="ECO:0000313" key="6">
    <source>
        <dbReference type="Proteomes" id="UP000598196"/>
    </source>
</evidence>
<dbReference type="NCBIfam" id="TIGR03349">
    <property type="entry name" value="IV_VI_DotU"/>
    <property type="match status" value="1"/>
</dbReference>
<dbReference type="PROSITE" id="PS51123">
    <property type="entry name" value="OMPA_2"/>
    <property type="match status" value="1"/>
</dbReference>
<feature type="domain" description="OmpA-like" evidence="4">
    <location>
        <begin position="337"/>
        <end position="460"/>
    </location>
</feature>
<evidence type="ECO:0000259" key="4">
    <source>
        <dbReference type="PROSITE" id="PS51123"/>
    </source>
</evidence>
<dbReference type="NCBIfam" id="NF038228">
    <property type="entry name" value="IcmH_DotU_IVB"/>
    <property type="match status" value="1"/>
</dbReference>
<feature type="compositionally biased region" description="Basic and acidic residues" evidence="2">
    <location>
        <begin position="441"/>
        <end position="450"/>
    </location>
</feature>
<protein>
    <submittedName>
        <fullName evidence="5">Membrane protein</fullName>
    </submittedName>
</protein>
<dbReference type="Gene3D" id="3.30.1330.60">
    <property type="entry name" value="OmpA-like domain"/>
    <property type="match status" value="1"/>
</dbReference>
<comment type="caution">
    <text evidence="5">The sequence shown here is derived from an EMBL/GenBank/DDBJ whole genome shotgun (WGS) entry which is preliminary data.</text>
</comment>
<dbReference type="Proteomes" id="UP000598196">
    <property type="component" value="Unassembled WGS sequence"/>
</dbReference>
<dbReference type="NCBIfam" id="TIGR03350">
    <property type="entry name" value="type_VI_ompA"/>
    <property type="match status" value="1"/>
</dbReference>
<feature type="compositionally biased region" description="Low complexity" evidence="2">
    <location>
        <begin position="32"/>
        <end position="44"/>
    </location>
</feature>
<dbReference type="GO" id="GO:0016020">
    <property type="term" value="C:membrane"/>
    <property type="evidence" value="ECO:0007669"/>
    <property type="project" value="UniProtKB-UniRule"/>
</dbReference>
<dbReference type="RefSeq" id="WP_146288000.1">
    <property type="nucleotide sequence ID" value="NZ_BMLP01000008.1"/>
</dbReference>
<dbReference type="InterPro" id="IPR017733">
    <property type="entry name" value="OmpA-like_dom_proteobacteria"/>
</dbReference>
<dbReference type="OrthoDB" id="345640at2"/>
<dbReference type="SUPFAM" id="SSF103088">
    <property type="entry name" value="OmpA-like"/>
    <property type="match status" value="1"/>
</dbReference>
<evidence type="ECO:0000256" key="2">
    <source>
        <dbReference type="SAM" id="MobiDB-lite"/>
    </source>
</evidence>
<reference evidence="5 6" key="1">
    <citation type="journal article" date="2014" name="Int. J. Syst. Evol. Microbiol.">
        <title>Complete genome sequence of Corynebacterium casei LMG S-19264T (=DSM 44701T), isolated from a smear-ripened cheese.</title>
        <authorList>
            <consortium name="US DOE Joint Genome Institute (JGI-PGF)"/>
            <person name="Walter F."/>
            <person name="Albersmeier A."/>
            <person name="Kalinowski J."/>
            <person name="Ruckert C."/>
        </authorList>
    </citation>
    <scope>NUCLEOTIDE SEQUENCE [LARGE SCALE GENOMIC DNA]</scope>
    <source>
        <strain evidence="5 6">CGMCC 1.7029</strain>
    </source>
</reference>
<sequence length="460" mass="49111">MGENDDPFGLSNDAGRTRIRPVRSDRPAVTQGASSGPPAAFAPAPAASGVRARLRHSRAGANPLVAAFAPLMEFAPELERATAPPQAESLRVRLFDALIDARDAAVGQGVPLARADQGAWCVAALIDDLALNTPWGGHSDWPRQPLVTQLSGEVDAGTRFFERFEDLLRHPNRDPHLLELAYLCLGLGFRGKYRVQGTAADGAILALRGQAARLLRNPDREQAPLSPHWQGVAAPDQPRRFALPLWAVAVAAAALVTGIYAGLGLQLSTRSEQLFTLANALPPTQRAELFRPVRDTAAEPPQIELAPTSFELLPAITAAAPPETAKAIDGNEDPALVVLRLQGSAPELFRSAKADLNPEYQPLIAAIAGVLKENDELIGGVTVIGHTDNVPVQRSNPFASNQGLSEARAERIAALLAASGVPEAKLRHEGHADAEPIAGNDTKEGRARNRRVEIRIEKRL</sequence>
<evidence type="ECO:0000313" key="5">
    <source>
        <dbReference type="EMBL" id="GGO36948.1"/>
    </source>
</evidence>
<keyword evidence="3" id="KW-1133">Transmembrane helix</keyword>
<dbReference type="InterPro" id="IPR017732">
    <property type="entry name" value="T4/T6SS_DotU"/>
</dbReference>
<keyword evidence="3" id="KW-0812">Transmembrane</keyword>
<feature type="region of interest" description="Disordered" evidence="2">
    <location>
        <begin position="431"/>
        <end position="450"/>
    </location>
</feature>
<dbReference type="InterPro" id="IPR038522">
    <property type="entry name" value="T4/T6SS_DotU_sf"/>
</dbReference>
<keyword evidence="6" id="KW-1185">Reference proteome</keyword>
<dbReference type="CDD" id="cd07185">
    <property type="entry name" value="OmpA_C-like"/>
    <property type="match status" value="1"/>
</dbReference>
<organism evidence="5 6">
    <name type="scientific">Gemmobacter aquaticus</name>
    <dbReference type="NCBI Taxonomy" id="490185"/>
    <lineage>
        <taxon>Bacteria</taxon>
        <taxon>Pseudomonadati</taxon>
        <taxon>Pseudomonadota</taxon>
        <taxon>Alphaproteobacteria</taxon>
        <taxon>Rhodobacterales</taxon>
        <taxon>Paracoccaceae</taxon>
        <taxon>Gemmobacter</taxon>
    </lineage>
</organism>
<dbReference type="InterPro" id="IPR036737">
    <property type="entry name" value="OmpA-like_sf"/>
</dbReference>
<dbReference type="AlphaFoldDB" id="A0A917YNS3"/>
<dbReference type="Pfam" id="PF09850">
    <property type="entry name" value="DotU"/>
    <property type="match status" value="1"/>
</dbReference>
<feature type="transmembrane region" description="Helical" evidence="3">
    <location>
        <begin position="243"/>
        <end position="263"/>
    </location>
</feature>
<name>A0A917YNS3_9RHOB</name>
<proteinExistence type="predicted"/>
<evidence type="ECO:0000256" key="3">
    <source>
        <dbReference type="SAM" id="Phobius"/>
    </source>
</evidence>
<dbReference type="EMBL" id="BMLP01000008">
    <property type="protein sequence ID" value="GGO36948.1"/>
    <property type="molecule type" value="Genomic_DNA"/>
</dbReference>
<dbReference type="InterPro" id="IPR006665">
    <property type="entry name" value="OmpA-like"/>
</dbReference>
<dbReference type="Gene3D" id="1.25.40.590">
    <property type="entry name" value="Type IV / VI secretion system, DotU"/>
    <property type="match status" value="1"/>
</dbReference>
<keyword evidence="1 3" id="KW-0472">Membrane</keyword>
<dbReference type="PANTHER" id="PTHR38033">
    <property type="entry name" value="MEMBRANE PROTEIN-RELATED"/>
    <property type="match status" value="1"/>
</dbReference>
<accession>A0A917YNS3</accession>
<dbReference type="Pfam" id="PF00691">
    <property type="entry name" value="OmpA"/>
    <property type="match status" value="1"/>
</dbReference>
<gene>
    <name evidence="5" type="ORF">GCM10010991_31770</name>
</gene>
<dbReference type="PRINTS" id="PR01023">
    <property type="entry name" value="NAFLGMOTY"/>
</dbReference>
<feature type="region of interest" description="Disordered" evidence="2">
    <location>
        <begin position="1"/>
        <end position="44"/>
    </location>
</feature>
<dbReference type="PANTHER" id="PTHR38033:SF1">
    <property type="entry name" value="DOTU FAMILY TYPE IV_VI SECRETION SYSTEM PROTEIN"/>
    <property type="match status" value="1"/>
</dbReference>
<evidence type="ECO:0000256" key="1">
    <source>
        <dbReference type="PROSITE-ProRule" id="PRU00473"/>
    </source>
</evidence>